<sequence>MVEEEAQTSESEGDDDNDGGEEEELRKEYLDKELEESGINNNIISPKCNEELYTSTLNDDIYL</sequence>
<evidence type="ECO:0000256" key="1">
    <source>
        <dbReference type="SAM" id="MobiDB-lite"/>
    </source>
</evidence>
<comment type="caution">
    <text evidence="2">The sequence shown here is derived from an EMBL/GenBank/DDBJ whole genome shotgun (WGS) entry which is preliminary data.</text>
</comment>
<name>A0A2I1HSB3_9GLOM</name>
<keyword evidence="3" id="KW-1185">Reference proteome</keyword>
<organism evidence="2 3">
    <name type="scientific">Rhizophagus irregularis</name>
    <dbReference type="NCBI Taxonomy" id="588596"/>
    <lineage>
        <taxon>Eukaryota</taxon>
        <taxon>Fungi</taxon>
        <taxon>Fungi incertae sedis</taxon>
        <taxon>Mucoromycota</taxon>
        <taxon>Glomeromycotina</taxon>
        <taxon>Glomeromycetes</taxon>
        <taxon>Glomerales</taxon>
        <taxon>Glomeraceae</taxon>
        <taxon>Rhizophagus</taxon>
    </lineage>
</organism>
<dbReference type="Proteomes" id="UP000234323">
    <property type="component" value="Unassembled WGS sequence"/>
</dbReference>
<dbReference type="AlphaFoldDB" id="A0A2I1HSB3"/>
<dbReference type="EMBL" id="LLXI01005857">
    <property type="protein sequence ID" value="PKY61778.1"/>
    <property type="molecule type" value="Genomic_DNA"/>
</dbReference>
<feature type="region of interest" description="Disordered" evidence="1">
    <location>
        <begin position="1"/>
        <end position="42"/>
    </location>
</feature>
<proteinExistence type="predicted"/>
<accession>A0A2I1HSB3</accession>
<feature type="compositionally biased region" description="Acidic residues" evidence="1">
    <location>
        <begin position="1"/>
        <end position="23"/>
    </location>
</feature>
<reference evidence="2 3" key="1">
    <citation type="submission" date="2015-10" db="EMBL/GenBank/DDBJ databases">
        <title>Genome analyses suggest a sexual origin of heterokaryosis in a supposedly ancient asexual fungus.</title>
        <authorList>
            <person name="Ropars J."/>
            <person name="Sedzielewska K."/>
            <person name="Noel J."/>
            <person name="Charron P."/>
            <person name="Farinelli L."/>
            <person name="Marton T."/>
            <person name="Kruger M."/>
            <person name="Pelin A."/>
            <person name="Brachmann A."/>
            <person name="Corradi N."/>
        </authorList>
    </citation>
    <scope>NUCLEOTIDE SEQUENCE [LARGE SCALE GENOMIC DNA]</scope>
    <source>
        <strain evidence="2 3">A4</strain>
    </source>
</reference>
<gene>
    <name evidence="2" type="ORF">RhiirA4_487237</name>
</gene>
<evidence type="ECO:0000313" key="3">
    <source>
        <dbReference type="Proteomes" id="UP000234323"/>
    </source>
</evidence>
<protein>
    <submittedName>
        <fullName evidence="2">Uncharacterized protein</fullName>
    </submittedName>
</protein>
<evidence type="ECO:0000313" key="2">
    <source>
        <dbReference type="EMBL" id="PKY61778.1"/>
    </source>
</evidence>